<dbReference type="InterPro" id="IPR036365">
    <property type="entry name" value="PGBD-like_sf"/>
</dbReference>
<evidence type="ECO:0000313" key="2">
    <source>
        <dbReference type="EMBL" id="CAB4895988.1"/>
    </source>
</evidence>
<accession>A0A6J7FQ00</accession>
<protein>
    <submittedName>
        <fullName evidence="2">Unannotated protein</fullName>
    </submittedName>
</protein>
<organism evidence="2">
    <name type="scientific">freshwater metagenome</name>
    <dbReference type="NCBI Taxonomy" id="449393"/>
    <lineage>
        <taxon>unclassified sequences</taxon>
        <taxon>metagenomes</taxon>
        <taxon>ecological metagenomes</taxon>
    </lineage>
</organism>
<dbReference type="InterPro" id="IPR036366">
    <property type="entry name" value="PGBDSf"/>
</dbReference>
<evidence type="ECO:0000259" key="1">
    <source>
        <dbReference type="Pfam" id="PF01471"/>
    </source>
</evidence>
<reference evidence="2" key="1">
    <citation type="submission" date="2020-05" db="EMBL/GenBank/DDBJ databases">
        <authorList>
            <person name="Chiriac C."/>
            <person name="Salcher M."/>
            <person name="Ghai R."/>
            <person name="Kavagutti S V."/>
        </authorList>
    </citation>
    <scope>NUCLEOTIDE SEQUENCE</scope>
</reference>
<dbReference type="EMBL" id="CAFBLP010000144">
    <property type="protein sequence ID" value="CAB4895988.1"/>
    <property type="molecule type" value="Genomic_DNA"/>
</dbReference>
<gene>
    <name evidence="2" type="ORF">UFOPK3376_03159</name>
</gene>
<feature type="domain" description="Peptidoglycan binding-like" evidence="1">
    <location>
        <begin position="63"/>
        <end position="119"/>
    </location>
</feature>
<name>A0A6J7FQ00_9ZZZZ</name>
<dbReference type="Pfam" id="PF01471">
    <property type="entry name" value="PG_binding_1"/>
    <property type="match status" value="2"/>
</dbReference>
<dbReference type="AlphaFoldDB" id="A0A6J7FQ00"/>
<dbReference type="Gene3D" id="1.10.101.10">
    <property type="entry name" value="PGBD-like superfamily/PGBD"/>
    <property type="match status" value="2"/>
</dbReference>
<feature type="domain" description="Peptidoglycan binding-like" evidence="1">
    <location>
        <begin position="7"/>
        <end position="43"/>
    </location>
</feature>
<proteinExistence type="predicted"/>
<sequence length="309" mass="32773">MQPATGMQAGLYCAGTESAIRAFQQARGLPIDGLCDQITWAALVEASWRRGDRLLFLTSPNMRGDDIADLQARLGRIGFDCGRVDGIFGPRTARALEDFQNNAGLLADGTCGAGTLQAIARVSRQTGTGPGIATVRERERLRSTSSSLQGLHVVIGQFGGLSTLTRALTRSLRMSGAVVVSVDEPDAIAQAEAANRFGADLYVGFEARTDGDSRICYYAVPTFESTGGRSLAERLVTGLAGIDGVDPCLAGMRLQVLRETQMPAVLASLGSVRHTTDHSMEIAQVVRLAIEQWAARPLGLDDGGPPQGR</sequence>
<dbReference type="InterPro" id="IPR002477">
    <property type="entry name" value="Peptidoglycan-bd-like"/>
</dbReference>
<dbReference type="SUPFAM" id="SSF47090">
    <property type="entry name" value="PGBD-like"/>
    <property type="match status" value="2"/>
</dbReference>